<keyword evidence="2" id="KW-1185">Reference proteome</keyword>
<organism evidence="1 2">
    <name type="scientific">Brevibacillus centrosporus</name>
    <dbReference type="NCBI Taxonomy" id="54910"/>
    <lineage>
        <taxon>Bacteria</taxon>
        <taxon>Bacillati</taxon>
        <taxon>Bacillota</taxon>
        <taxon>Bacilli</taxon>
        <taxon>Bacillales</taxon>
        <taxon>Paenibacillaceae</taxon>
        <taxon>Brevibacillus</taxon>
    </lineage>
</organism>
<proteinExistence type="predicted"/>
<dbReference type="AlphaFoldDB" id="A0A1I3Z6U9"/>
<dbReference type="Proteomes" id="UP000198915">
    <property type="component" value="Unassembled WGS sequence"/>
</dbReference>
<accession>A0A1I3Z6U9</accession>
<evidence type="ECO:0000313" key="2">
    <source>
        <dbReference type="Proteomes" id="UP000198915"/>
    </source>
</evidence>
<name>A0A1I3Z6U9_9BACL</name>
<protein>
    <submittedName>
        <fullName evidence="1">Uncharacterized protein</fullName>
    </submittedName>
</protein>
<reference evidence="2" key="1">
    <citation type="submission" date="2016-10" db="EMBL/GenBank/DDBJ databases">
        <authorList>
            <person name="Varghese N."/>
            <person name="Submissions S."/>
        </authorList>
    </citation>
    <scope>NUCLEOTIDE SEQUENCE [LARGE SCALE GENOMIC DNA]</scope>
    <source>
        <strain evidence="2">OK042</strain>
    </source>
</reference>
<evidence type="ECO:0000313" key="1">
    <source>
        <dbReference type="EMBL" id="SFK39279.1"/>
    </source>
</evidence>
<gene>
    <name evidence="1" type="ORF">SAMN05518846_112191</name>
</gene>
<sequence length="41" mass="4769">MEERPRFIGRLFMLNQVDGSRRLYFLIQLENLAAASLLAQS</sequence>
<dbReference type="EMBL" id="FORT01000012">
    <property type="protein sequence ID" value="SFK39279.1"/>
    <property type="molecule type" value="Genomic_DNA"/>
</dbReference>